<dbReference type="SUPFAM" id="SSF103491">
    <property type="entry name" value="Preprotein translocase SecY subunit"/>
    <property type="match status" value="1"/>
</dbReference>
<evidence type="ECO:0000256" key="10">
    <source>
        <dbReference type="HAMAP-Rule" id="MF_01465"/>
    </source>
</evidence>
<evidence type="ECO:0000256" key="4">
    <source>
        <dbReference type="ARBA" id="ARBA00022692"/>
    </source>
</evidence>
<reference evidence="14 15" key="1">
    <citation type="submission" date="2013-09" db="EMBL/GenBank/DDBJ databases">
        <authorList>
            <person name="Zeng Z."/>
            <person name="Chen C."/>
        </authorList>
    </citation>
    <scope>NUCLEOTIDE SEQUENCE [LARGE SCALE GENOMIC DNA]</scope>
    <source>
        <strain evidence="14 15">WB 3.3-2</strain>
    </source>
</reference>
<dbReference type="FunFam" id="1.10.3370.10:FF:000001">
    <property type="entry name" value="Preprotein translocase subunit SecY"/>
    <property type="match status" value="1"/>
</dbReference>
<evidence type="ECO:0000256" key="11">
    <source>
        <dbReference type="RuleBase" id="RU000537"/>
    </source>
</evidence>
<feature type="transmembrane region" description="Helical" evidence="10">
    <location>
        <begin position="117"/>
        <end position="135"/>
    </location>
</feature>
<dbReference type="PROSITE" id="PS00756">
    <property type="entry name" value="SECY_2"/>
    <property type="match status" value="1"/>
</dbReference>
<evidence type="ECO:0000256" key="7">
    <source>
        <dbReference type="ARBA" id="ARBA00023010"/>
    </source>
</evidence>
<dbReference type="GO" id="GO:0006605">
    <property type="term" value="P:protein targeting"/>
    <property type="evidence" value="ECO:0007669"/>
    <property type="project" value="UniProtKB-UniRule"/>
</dbReference>
<feature type="transmembrane region" description="Helical" evidence="10">
    <location>
        <begin position="316"/>
        <end position="338"/>
    </location>
</feature>
<dbReference type="AlphaFoldDB" id="A0A0A2M1Z0"/>
<evidence type="ECO:0000256" key="2">
    <source>
        <dbReference type="ARBA" id="ARBA00005751"/>
    </source>
</evidence>
<feature type="transmembrane region" description="Helical" evidence="10">
    <location>
        <begin position="181"/>
        <end position="200"/>
    </location>
</feature>
<feature type="transmembrane region" description="Helical" evidence="10">
    <location>
        <begin position="373"/>
        <end position="395"/>
    </location>
</feature>
<evidence type="ECO:0000256" key="12">
    <source>
        <dbReference type="RuleBase" id="RU003484"/>
    </source>
</evidence>
<sequence length="447" mass="48886">MKKFFEAFANVWKIEELKNRILVTLGLLLVYRFGAHVTLPGIDATGLTNLTKQTQGGIGWLIDVFTGGAFSQASVFALGIMPYISASIVVQLMGIAVPYLQKLQKEGESGRKTLNQITRWLTILITLVQGPGYIYNLYRTLPSEAFLLPSDSFPFLFSSVVILTTGTIFAMWLGEKITDKGIGNGISLLILVGIIARMPQAFVQEFTSVVTENNGGPLKLLLEIVVWLVIIIACILMIMAVRKIPVQYARRTASGDFEQDMFGGNRQWIPLKLNASGVMPIIFAQAIMFIPAALAGLSKSDAAQTITSSFQNVFGLAYNVVFALLIIIFTYFYTAITVPTNKMADDLKRSGGFIPGVRPGVETGDYLDKIMSLITFPGSLFLALIAVFPAVVVSFGVQSQWALFYGGTSLLIMVGVAIDTIQQINSYLLNRHYDGLMKSGKNRKAVA</sequence>
<dbReference type="OrthoDB" id="9809248at2"/>
<evidence type="ECO:0000256" key="9">
    <source>
        <dbReference type="ARBA" id="ARBA00039733"/>
    </source>
</evidence>
<comment type="function">
    <text evidence="10 11">The central subunit of the protein translocation channel SecYEG. Consists of two halves formed by TMs 1-5 and 6-10. These two domains form a lateral gate at the front which open onto the bilayer between TMs 2 and 7, and are clamped together by SecE at the back. The channel is closed by both a pore ring composed of hydrophobic SecY resides and a short helix (helix 2A) on the extracellular side of the membrane which forms a plug. The plug probably moves laterally to allow the channel to open. The ring and the pore may move independently.</text>
</comment>
<evidence type="ECO:0000256" key="13">
    <source>
        <dbReference type="RuleBase" id="RU004349"/>
    </source>
</evidence>
<dbReference type="EMBL" id="JRLX01000019">
    <property type="protein sequence ID" value="KGO85611.1"/>
    <property type="molecule type" value="Genomic_DNA"/>
</dbReference>
<gene>
    <name evidence="10" type="primary">secY</name>
    <name evidence="14" type="ORF">Q765_15490</name>
</gene>
<protein>
    <recommendedName>
        <fullName evidence="9 10">Protein translocase subunit SecY</fullName>
    </recommendedName>
</protein>
<accession>A0A0A2M1Z0</accession>
<feature type="transmembrane region" description="Helical" evidence="10">
    <location>
        <begin position="275"/>
        <end position="296"/>
    </location>
</feature>
<keyword evidence="6 10" id="KW-1133">Transmembrane helix</keyword>
<dbReference type="STRING" id="1121895.GCA_000378485_02486"/>
<evidence type="ECO:0000256" key="6">
    <source>
        <dbReference type="ARBA" id="ARBA00022989"/>
    </source>
</evidence>
<feature type="transmembrane region" description="Helical" evidence="10">
    <location>
        <begin position="155"/>
        <end position="174"/>
    </location>
</feature>
<evidence type="ECO:0000313" key="15">
    <source>
        <dbReference type="Proteomes" id="UP000030152"/>
    </source>
</evidence>
<dbReference type="InterPro" id="IPR023201">
    <property type="entry name" value="SecY_dom_sf"/>
</dbReference>
<dbReference type="PRINTS" id="PR00303">
    <property type="entry name" value="SECYTRNLCASE"/>
</dbReference>
<dbReference type="Gene3D" id="1.10.3370.10">
    <property type="entry name" value="SecY subunit domain"/>
    <property type="match status" value="1"/>
</dbReference>
<feature type="transmembrane region" description="Helical" evidence="10">
    <location>
        <begin position="220"/>
        <end position="241"/>
    </location>
</feature>
<evidence type="ECO:0000256" key="5">
    <source>
        <dbReference type="ARBA" id="ARBA00022927"/>
    </source>
</evidence>
<keyword evidence="7 10" id="KW-0811">Translocation</keyword>
<dbReference type="Proteomes" id="UP000030152">
    <property type="component" value="Unassembled WGS sequence"/>
</dbReference>
<dbReference type="PANTHER" id="PTHR10906">
    <property type="entry name" value="SECY/SEC61-ALPHA FAMILY MEMBER"/>
    <property type="match status" value="1"/>
</dbReference>
<proteinExistence type="inferred from homology"/>
<dbReference type="InterPro" id="IPR030659">
    <property type="entry name" value="SecY_CS"/>
</dbReference>
<dbReference type="RefSeq" id="WP_020213653.1">
    <property type="nucleotide sequence ID" value="NZ_JRLX01000019.1"/>
</dbReference>
<name>A0A0A2M1Z0_9FLAO</name>
<dbReference type="GO" id="GO:0065002">
    <property type="term" value="P:intracellular protein transmembrane transport"/>
    <property type="evidence" value="ECO:0007669"/>
    <property type="project" value="UniProtKB-UniRule"/>
</dbReference>
<feature type="transmembrane region" description="Helical" evidence="10">
    <location>
        <begin position="21"/>
        <end position="42"/>
    </location>
</feature>
<feature type="transmembrane region" description="Helical" evidence="10">
    <location>
        <begin position="75"/>
        <end position="97"/>
    </location>
</feature>
<evidence type="ECO:0000256" key="8">
    <source>
        <dbReference type="ARBA" id="ARBA00023136"/>
    </source>
</evidence>
<dbReference type="NCBIfam" id="TIGR00967">
    <property type="entry name" value="3a0501s007"/>
    <property type="match status" value="1"/>
</dbReference>
<keyword evidence="5 10" id="KW-0653">Protein transport</keyword>
<feature type="transmembrane region" description="Helical" evidence="10">
    <location>
        <begin position="401"/>
        <end position="421"/>
    </location>
</feature>
<dbReference type="PROSITE" id="PS00755">
    <property type="entry name" value="SECY_1"/>
    <property type="match status" value="1"/>
</dbReference>
<comment type="subunit">
    <text evidence="10">Component of the Sec protein translocase complex. Heterotrimer consisting of SecY, SecE and SecG subunits. The heterotrimers can form oligomers, although 1 heterotrimer is thought to be able to translocate proteins. Interacts with the ribosome. Interacts with SecDF, and other proteins may be involved. Interacts with SecA.</text>
</comment>
<dbReference type="InterPro" id="IPR026593">
    <property type="entry name" value="SecY"/>
</dbReference>
<evidence type="ECO:0000256" key="3">
    <source>
        <dbReference type="ARBA" id="ARBA00022448"/>
    </source>
</evidence>
<dbReference type="Pfam" id="PF00344">
    <property type="entry name" value="SecY"/>
    <property type="match status" value="1"/>
</dbReference>
<keyword evidence="10" id="KW-1003">Cell membrane</keyword>
<dbReference type="GO" id="GO:0043952">
    <property type="term" value="P:protein transport by the Sec complex"/>
    <property type="evidence" value="ECO:0007669"/>
    <property type="project" value="UniProtKB-UniRule"/>
</dbReference>
<keyword evidence="4 10" id="KW-0812">Transmembrane</keyword>
<keyword evidence="15" id="KW-1185">Reference proteome</keyword>
<keyword evidence="8 10" id="KW-0472">Membrane</keyword>
<keyword evidence="3 10" id="KW-0813">Transport</keyword>
<comment type="caution">
    <text evidence="14">The sequence shown here is derived from an EMBL/GenBank/DDBJ whole genome shotgun (WGS) entry which is preliminary data.</text>
</comment>
<comment type="subcellular location">
    <subcellularLocation>
        <location evidence="10">Cell membrane</location>
        <topology evidence="10">Multi-pass membrane protein</topology>
    </subcellularLocation>
    <subcellularLocation>
        <location evidence="1 12">Membrane</location>
        <topology evidence="1 12">Multi-pass membrane protein</topology>
    </subcellularLocation>
</comment>
<organism evidence="14 15">
    <name type="scientific">Flavobacterium rivuli WB 3.3-2 = DSM 21788</name>
    <dbReference type="NCBI Taxonomy" id="1121895"/>
    <lineage>
        <taxon>Bacteria</taxon>
        <taxon>Pseudomonadati</taxon>
        <taxon>Bacteroidota</taxon>
        <taxon>Flavobacteriia</taxon>
        <taxon>Flavobacteriales</taxon>
        <taxon>Flavobacteriaceae</taxon>
        <taxon>Flavobacterium</taxon>
    </lineage>
</organism>
<evidence type="ECO:0000256" key="1">
    <source>
        <dbReference type="ARBA" id="ARBA00004141"/>
    </source>
</evidence>
<dbReference type="InterPro" id="IPR002208">
    <property type="entry name" value="SecY/SEC61-alpha"/>
</dbReference>
<comment type="similarity">
    <text evidence="2 10 13">Belongs to the SecY/SEC61-alpha family.</text>
</comment>
<evidence type="ECO:0000313" key="14">
    <source>
        <dbReference type="EMBL" id="KGO85611.1"/>
    </source>
</evidence>
<dbReference type="PIRSF" id="PIRSF004557">
    <property type="entry name" value="SecY"/>
    <property type="match status" value="1"/>
</dbReference>
<dbReference type="GO" id="GO:0005886">
    <property type="term" value="C:plasma membrane"/>
    <property type="evidence" value="ECO:0007669"/>
    <property type="project" value="UniProtKB-SubCell"/>
</dbReference>
<dbReference type="HAMAP" id="MF_01465">
    <property type="entry name" value="SecY"/>
    <property type="match status" value="1"/>
</dbReference>
<dbReference type="eggNOG" id="COG0201">
    <property type="taxonomic scope" value="Bacteria"/>
</dbReference>